<evidence type="ECO:0000256" key="1">
    <source>
        <dbReference type="ARBA" id="ARBA00007122"/>
    </source>
</evidence>
<name>A0A5D3WLD7_9BACT</name>
<dbReference type="RefSeq" id="WP_148894702.1">
    <property type="nucleotide sequence ID" value="NZ_VNIB01000002.1"/>
</dbReference>
<dbReference type="GO" id="GO:0006730">
    <property type="term" value="P:one-carbon metabolic process"/>
    <property type="evidence" value="ECO:0007669"/>
    <property type="project" value="UniProtKB-UniRule"/>
</dbReference>
<evidence type="ECO:0000256" key="5">
    <source>
        <dbReference type="ARBA" id="ARBA00023027"/>
    </source>
</evidence>
<dbReference type="PANTHER" id="PTHR23420">
    <property type="entry name" value="ADENOSYLHOMOCYSTEINASE"/>
    <property type="match status" value="1"/>
</dbReference>
<evidence type="ECO:0000313" key="13">
    <source>
        <dbReference type="Proteomes" id="UP000324159"/>
    </source>
</evidence>
<dbReference type="Gene3D" id="3.40.50.720">
    <property type="entry name" value="NAD(P)-binding Rossmann-like Domain"/>
    <property type="match status" value="1"/>
</dbReference>
<feature type="binding site" evidence="6 8">
    <location>
        <position position="281"/>
    </location>
    <ligand>
        <name>NAD(+)</name>
        <dbReference type="ChEBI" id="CHEBI:57540"/>
    </ligand>
</feature>
<feature type="domain" description="S-adenosyl-L-homocysteine hydrolase NAD binding" evidence="11">
    <location>
        <begin position="229"/>
        <end position="397"/>
    </location>
</feature>
<dbReference type="EC" id="3.13.2.1" evidence="6"/>
<feature type="binding site" evidence="6 7">
    <location>
        <position position="228"/>
    </location>
    <ligand>
        <name>substrate</name>
    </ligand>
</feature>
<dbReference type="InterPro" id="IPR020082">
    <property type="entry name" value="S-Ado-L-homoCys_hydrolase_CS"/>
</dbReference>
<dbReference type="PIRSF" id="PIRSF001109">
    <property type="entry name" value="Ad_hcy_hydrolase"/>
    <property type="match status" value="1"/>
</dbReference>
<keyword evidence="13" id="KW-1185">Reference proteome</keyword>
<reference evidence="12 13" key="1">
    <citation type="submission" date="2019-07" db="EMBL/GenBank/DDBJ databases">
        <title>Genomic Encyclopedia of Type Strains, Phase IV (KMG-IV): sequencing the most valuable type-strain genomes for metagenomic binning, comparative biology and taxonomic classification.</title>
        <authorList>
            <person name="Goeker M."/>
        </authorList>
    </citation>
    <scope>NUCLEOTIDE SEQUENCE [LARGE SCALE GENOMIC DNA]</scope>
    <source>
        <strain evidence="12 13">SS015</strain>
    </source>
</reference>
<feature type="binding site" evidence="6 7">
    <location>
        <position position="58"/>
    </location>
    <ligand>
        <name>substrate</name>
    </ligand>
</feature>
<keyword evidence="2 6" id="KW-0963">Cytoplasm</keyword>
<dbReference type="SUPFAM" id="SSF52283">
    <property type="entry name" value="Formate/glycerate dehydrogenase catalytic domain-like"/>
    <property type="match status" value="1"/>
</dbReference>
<evidence type="ECO:0000256" key="9">
    <source>
        <dbReference type="RuleBase" id="RU000548"/>
    </source>
</evidence>
<feature type="binding site" evidence="6">
    <location>
        <position position="316"/>
    </location>
    <ligand>
        <name>NAD(+)</name>
        <dbReference type="ChEBI" id="CHEBI:57540"/>
    </ligand>
</feature>
<evidence type="ECO:0000256" key="3">
    <source>
        <dbReference type="ARBA" id="ARBA00022563"/>
    </source>
</evidence>
<dbReference type="InterPro" id="IPR015878">
    <property type="entry name" value="Ado_hCys_hydrolase_NAD-bd"/>
</dbReference>
<comment type="pathway">
    <text evidence="6 9">Amino-acid biosynthesis; L-homocysteine biosynthesis; L-homocysteine from S-adenosyl-L-homocysteine: step 1/1.</text>
</comment>
<organism evidence="12 13">
    <name type="scientific">Geothermobacter ehrlichii</name>
    <dbReference type="NCBI Taxonomy" id="213224"/>
    <lineage>
        <taxon>Bacteria</taxon>
        <taxon>Pseudomonadati</taxon>
        <taxon>Thermodesulfobacteriota</taxon>
        <taxon>Desulfuromonadia</taxon>
        <taxon>Desulfuromonadales</taxon>
        <taxon>Geothermobacteraceae</taxon>
        <taxon>Geothermobacter</taxon>
    </lineage>
</organism>
<comment type="catalytic activity">
    <reaction evidence="6 9">
        <text>S-adenosyl-L-homocysteine + H2O = L-homocysteine + adenosine</text>
        <dbReference type="Rhea" id="RHEA:21708"/>
        <dbReference type="ChEBI" id="CHEBI:15377"/>
        <dbReference type="ChEBI" id="CHEBI:16335"/>
        <dbReference type="ChEBI" id="CHEBI:57856"/>
        <dbReference type="ChEBI" id="CHEBI:58199"/>
        <dbReference type="EC" id="3.13.2.1"/>
    </reaction>
</comment>
<evidence type="ECO:0000256" key="4">
    <source>
        <dbReference type="ARBA" id="ARBA00022801"/>
    </source>
</evidence>
<dbReference type="OrthoDB" id="9802717at2"/>
<evidence type="ECO:0000256" key="2">
    <source>
        <dbReference type="ARBA" id="ARBA00022490"/>
    </source>
</evidence>
<dbReference type="GO" id="GO:0005829">
    <property type="term" value="C:cytosol"/>
    <property type="evidence" value="ECO:0007669"/>
    <property type="project" value="TreeGrafter"/>
</dbReference>
<comment type="subcellular location">
    <subcellularLocation>
        <location evidence="6">Cytoplasm</location>
    </subcellularLocation>
</comment>
<comment type="function">
    <text evidence="6">May play a key role in the regulation of the intracellular concentration of adenosylhomocysteine.</text>
</comment>
<dbReference type="InterPro" id="IPR000043">
    <property type="entry name" value="Adenosylhomocysteinase-like"/>
</dbReference>
<dbReference type="SMART" id="SM00997">
    <property type="entry name" value="AdoHcyase_NAD"/>
    <property type="match status" value="1"/>
</dbReference>
<feature type="binding site" evidence="6 8">
    <location>
        <begin position="195"/>
        <end position="197"/>
    </location>
    <ligand>
        <name>NAD(+)</name>
        <dbReference type="ChEBI" id="CHEBI:57540"/>
    </ligand>
</feature>
<dbReference type="FunFam" id="3.40.50.720:FF:000004">
    <property type="entry name" value="Adenosylhomocysteinase"/>
    <property type="match status" value="1"/>
</dbReference>
<evidence type="ECO:0000256" key="8">
    <source>
        <dbReference type="PIRSR" id="PIRSR001109-2"/>
    </source>
</evidence>
<dbReference type="Proteomes" id="UP000324159">
    <property type="component" value="Unassembled WGS sequence"/>
</dbReference>
<dbReference type="PROSITE" id="PS00739">
    <property type="entry name" value="ADOHCYASE_2"/>
    <property type="match status" value="1"/>
</dbReference>
<dbReference type="Pfam" id="PF05221">
    <property type="entry name" value="AdoHcyase"/>
    <property type="match status" value="1"/>
</dbReference>
<comment type="similarity">
    <text evidence="1 6 10">Belongs to the adenosylhomocysteinase family.</text>
</comment>
<dbReference type="GO" id="GO:0071269">
    <property type="term" value="P:L-homocysteine biosynthetic process"/>
    <property type="evidence" value="ECO:0007669"/>
    <property type="project" value="UniProtKB-UniRule"/>
</dbReference>
<dbReference type="PROSITE" id="PS00738">
    <property type="entry name" value="ADOHCYASE_1"/>
    <property type="match status" value="1"/>
</dbReference>
<feature type="binding site" evidence="6 7">
    <location>
        <position position="133"/>
    </location>
    <ligand>
        <name>substrate</name>
    </ligand>
</feature>
<feature type="binding site" evidence="6 7">
    <location>
        <position position="224"/>
    </location>
    <ligand>
        <name>substrate</name>
    </ligand>
</feature>
<feature type="binding site" evidence="8">
    <location>
        <position position="398"/>
    </location>
    <ligand>
        <name>NAD(+)</name>
        <dbReference type="ChEBI" id="CHEBI:57540"/>
    </ligand>
</feature>
<dbReference type="GO" id="GO:0033353">
    <property type="term" value="P:S-adenosylmethionine cycle"/>
    <property type="evidence" value="ECO:0007669"/>
    <property type="project" value="TreeGrafter"/>
</dbReference>
<dbReference type="InterPro" id="IPR042172">
    <property type="entry name" value="Adenosylhomocyst_ase-like_sf"/>
</dbReference>
<comment type="caution">
    <text evidence="12">The sequence shown here is derived from an EMBL/GenBank/DDBJ whole genome shotgun (WGS) entry which is preliminary data.</text>
</comment>
<dbReference type="InterPro" id="IPR036291">
    <property type="entry name" value="NAD(P)-bd_dom_sf"/>
</dbReference>
<gene>
    <name evidence="6" type="primary">ahcY</name>
    <name evidence="12" type="ORF">EDC39_10244</name>
</gene>
<evidence type="ECO:0000259" key="11">
    <source>
        <dbReference type="SMART" id="SM00997"/>
    </source>
</evidence>
<dbReference type="GO" id="GO:0004013">
    <property type="term" value="F:adenosylhomocysteinase activity"/>
    <property type="evidence" value="ECO:0007669"/>
    <property type="project" value="UniProtKB-UniRule"/>
</dbReference>
<sequence length="477" mass="53108">MASGNQDFKVKDLSLADFGRREIELAEVEMPGLMALREEYAASRPLEGARITGSLHMTIQTAVLIETLVALGAEVRWASCNIFSTQDHAAAAIAAAGIPVFAWKGETLEEYWWCTERALSWPDGRLPNMILDDGGDATMMVLNGARWQSEGVPEIRPDDPEDWVELIRCLRASIAEKRNDWQAIRDAIRGVTEETTTGVHRLYQLEKEGQLPFPAMNVNDSVTKSKFDNIYGCRHSLVDGIMRATDVMISGKVAVVCGYGDVGKGCCQSLRGQGARVIVTEIDPICALQALMEGYEVRTLEEVVEQADIFITATGNFNIIRPEHMARMKHNAIVGNIGHFDNEIDMAGLARVPGIRKINLKNPVEHGNQVDQWIFPDGHAVIVLAEGRLLNLGCATGHPSFVMSNSFSNQVIAQVELFQHRERYENRVYVLPKKLDEKVARLHLDKLGARLTRLTPEQADYIGVPVDGPYKPDHYRY</sequence>
<evidence type="ECO:0000313" key="12">
    <source>
        <dbReference type="EMBL" id="TYO99522.1"/>
    </source>
</evidence>
<feature type="binding site" evidence="6 8">
    <location>
        <begin position="337"/>
        <end position="339"/>
    </location>
    <ligand>
        <name>NAD(+)</name>
        <dbReference type="ChEBI" id="CHEBI:57540"/>
    </ligand>
</feature>
<accession>A0A5D3WLD7</accession>
<evidence type="ECO:0000256" key="6">
    <source>
        <dbReference type="HAMAP-Rule" id="MF_00563"/>
    </source>
</evidence>
<evidence type="ECO:0000256" key="10">
    <source>
        <dbReference type="RuleBase" id="RU004166"/>
    </source>
</evidence>
<proteinExistence type="inferred from homology"/>
<comment type="cofactor">
    <cofactor evidence="6 8 9">
        <name>NAD(+)</name>
        <dbReference type="ChEBI" id="CHEBI:57540"/>
    </cofactor>
    <text evidence="6 8 9">Binds 1 NAD(+) per subunit.</text>
</comment>
<feature type="binding site" evidence="6">
    <location>
        <begin position="258"/>
        <end position="263"/>
    </location>
    <ligand>
        <name>NAD(+)</name>
        <dbReference type="ChEBI" id="CHEBI:57540"/>
    </ligand>
</feature>
<feature type="binding site" evidence="6 8">
    <location>
        <position position="391"/>
    </location>
    <ligand>
        <name>NAD(+)</name>
        <dbReference type="ChEBI" id="CHEBI:57540"/>
    </ligand>
</feature>
<dbReference type="NCBIfam" id="TIGR00936">
    <property type="entry name" value="ahcY"/>
    <property type="match status" value="1"/>
</dbReference>
<dbReference type="EMBL" id="VNIB01000002">
    <property type="protein sequence ID" value="TYO99522.1"/>
    <property type="molecule type" value="Genomic_DNA"/>
</dbReference>
<feature type="binding site" evidence="8">
    <location>
        <begin position="260"/>
        <end position="265"/>
    </location>
    <ligand>
        <name>NAD(+)</name>
        <dbReference type="ChEBI" id="CHEBI:57540"/>
    </ligand>
</feature>
<dbReference type="NCBIfam" id="NF004005">
    <property type="entry name" value="PRK05476.2-3"/>
    <property type="match status" value="1"/>
</dbReference>
<dbReference type="Pfam" id="PF00670">
    <property type="entry name" value="AdoHcyase_NAD"/>
    <property type="match status" value="1"/>
</dbReference>
<dbReference type="AlphaFoldDB" id="A0A5D3WLD7"/>
<feature type="binding site" evidence="6 7">
    <location>
        <position position="194"/>
    </location>
    <ligand>
        <name>substrate</name>
    </ligand>
</feature>
<keyword evidence="4 6" id="KW-0378">Hydrolase</keyword>
<feature type="binding site" evidence="6">
    <location>
        <position position="229"/>
    </location>
    <ligand>
        <name>NAD(+)</name>
        <dbReference type="ChEBI" id="CHEBI:57540"/>
    </ligand>
</feature>
<evidence type="ECO:0000256" key="7">
    <source>
        <dbReference type="PIRSR" id="PIRSR001109-1"/>
    </source>
</evidence>
<keyword evidence="3 6" id="KW-0554">One-carbon metabolism</keyword>
<dbReference type="SMART" id="SM00996">
    <property type="entry name" value="AdoHcyase"/>
    <property type="match status" value="1"/>
</dbReference>
<dbReference type="FunFam" id="3.40.50.1480:FF:000006">
    <property type="entry name" value="Adenosylhomocysteinase"/>
    <property type="match status" value="1"/>
</dbReference>
<dbReference type="PANTHER" id="PTHR23420:SF0">
    <property type="entry name" value="ADENOSYLHOMOCYSTEINASE"/>
    <property type="match status" value="1"/>
</dbReference>
<dbReference type="SUPFAM" id="SSF51735">
    <property type="entry name" value="NAD(P)-binding Rossmann-fold domains"/>
    <property type="match status" value="1"/>
</dbReference>
<dbReference type="UniPathway" id="UPA00314">
    <property type="reaction ID" value="UER00076"/>
</dbReference>
<dbReference type="CDD" id="cd00401">
    <property type="entry name" value="SAHH"/>
    <property type="match status" value="1"/>
</dbReference>
<keyword evidence="5 6" id="KW-0520">NAD</keyword>
<protein>
    <recommendedName>
        <fullName evidence="6">Adenosylhomocysteinase</fullName>
        <ecNumber evidence="6">3.13.2.1</ecNumber>
    </recommendedName>
    <alternativeName>
        <fullName evidence="6">S-adenosyl-L-homocysteine hydrolase</fullName>
        <shortName evidence="6">AdoHcyase</shortName>
    </alternativeName>
</protein>
<dbReference type="HAMAP" id="MF_00563">
    <property type="entry name" value="AdoHcyase"/>
    <property type="match status" value="1"/>
</dbReference>
<dbReference type="Gene3D" id="3.40.50.1480">
    <property type="entry name" value="Adenosylhomocysteinase-like"/>
    <property type="match status" value="1"/>
</dbReference>